<sequence length="342" mass="38562">MAENSAIEWCDHTFNPWEGCQKVGPGCDHCYAETRNARFGGGTAVNWGPGAPRRRTSASNWRKPRQWQAAAAQFLTDHGRRQRVFCASLADVFDNAADPAWRTDLFALIRDTPDLDWLLLTKRIGNVANMLPVPFDFESQYPNVWLGATVVNQAEAERDVPKLLATPARVRFLSIEPMLGPISLEQAWYGENALDSECWGNCGWCEKGYPPLWNCQRDWSGARYEAGARCRSGLDWIIVGGESGPGARPLHPDWARQLRDECEAASVPFLFKQWGEHDLSYDRERDDPDWRRCGDQERRPGRWINLEGGWGFHGERVHYAARVGKKAAGRLLDGLQHDGAPG</sequence>
<dbReference type="Proteomes" id="UP000529795">
    <property type="component" value="Unassembled WGS sequence"/>
</dbReference>
<dbReference type="AlphaFoldDB" id="A0A840FEH8"/>
<gene>
    <name evidence="1" type="ORF">GGQ80_002044</name>
</gene>
<dbReference type="InterPro" id="IPR011101">
    <property type="entry name" value="DUF5131"/>
</dbReference>
<dbReference type="Pfam" id="PF07505">
    <property type="entry name" value="DUF5131"/>
    <property type="match status" value="1"/>
</dbReference>
<comment type="caution">
    <text evidence="1">The sequence shown here is derived from an EMBL/GenBank/DDBJ whole genome shotgun (WGS) entry which is preliminary data.</text>
</comment>
<evidence type="ECO:0000313" key="1">
    <source>
        <dbReference type="EMBL" id="MBB4154134.1"/>
    </source>
</evidence>
<organism evidence="1 2">
    <name type="scientific">Sphingomonas jinjuensis</name>
    <dbReference type="NCBI Taxonomy" id="535907"/>
    <lineage>
        <taxon>Bacteria</taxon>
        <taxon>Pseudomonadati</taxon>
        <taxon>Pseudomonadota</taxon>
        <taxon>Alphaproteobacteria</taxon>
        <taxon>Sphingomonadales</taxon>
        <taxon>Sphingomonadaceae</taxon>
        <taxon>Sphingomonas</taxon>
    </lineage>
</organism>
<protein>
    <submittedName>
        <fullName evidence="1">Protein gp37</fullName>
    </submittedName>
</protein>
<keyword evidence="2" id="KW-1185">Reference proteome</keyword>
<accession>A0A840FEH8</accession>
<name>A0A840FEH8_9SPHN</name>
<dbReference type="RefSeq" id="WP_183984376.1">
    <property type="nucleotide sequence ID" value="NZ_JACIEV010000005.1"/>
</dbReference>
<reference evidence="1 2" key="1">
    <citation type="submission" date="2020-08" db="EMBL/GenBank/DDBJ databases">
        <title>Genomic Encyclopedia of Type Strains, Phase IV (KMG-IV): sequencing the most valuable type-strain genomes for metagenomic binning, comparative biology and taxonomic classification.</title>
        <authorList>
            <person name="Goeker M."/>
        </authorList>
    </citation>
    <scope>NUCLEOTIDE SEQUENCE [LARGE SCALE GENOMIC DNA]</scope>
    <source>
        <strain evidence="1 2">YC6723</strain>
    </source>
</reference>
<dbReference type="EMBL" id="JACIEV010000005">
    <property type="protein sequence ID" value="MBB4154134.1"/>
    <property type="molecule type" value="Genomic_DNA"/>
</dbReference>
<evidence type="ECO:0000313" key="2">
    <source>
        <dbReference type="Proteomes" id="UP000529795"/>
    </source>
</evidence>
<proteinExistence type="predicted"/>